<accession>A0A3R7LYT3</accession>
<evidence type="ECO:0000313" key="4">
    <source>
        <dbReference type="Proteomes" id="UP000283509"/>
    </source>
</evidence>
<sequence length="453" mass="49059">MPPSPPFPSFIPFPYPLSPSSFRLLISLFFLLPFLPHLTHLSSPPPSLPPPFPSPVPLPIASPIPSPPSPSSPFLSFPSPSPYQLPQSLSFYPSPPFRVRPSLFRSSVGHALRLPCLLPPPPTPMSRVPSHYRVYWQVSIPLSFLLFSISICLPVPLFASPRAHSPLSIEPRLPTYINILSLPVCSLIFLSLPFFLIFPSLHPFRFPFFLQPLFFLSLTFCPFPPSFDPLLSFPFPSRPFPFLPLSSFPFPLFPILTPSSFPFLSFPFSSPVIFFPFPLFPFLTPLLPPPSLPLLTPALSSPPSLCRPFPSSPPPSSSPLLPPSSSSPSSLSSPLPSSLSPLLLSSPSSPSSLPPPSSLPSPSHCLAVPLAAMQTSPAELAMVPSGHSHTGRCSLETQRPPLSDPWHGVRIGQGSTQTPPRQNLSWGHSPSDAQENSAARGGKRNMLGTCAGN</sequence>
<keyword evidence="2" id="KW-0812">Transmembrane</keyword>
<dbReference type="AlphaFoldDB" id="A0A3R7LYT3"/>
<gene>
    <name evidence="3" type="ORF">C7M84_015010</name>
</gene>
<feature type="transmembrane region" description="Helical" evidence="2">
    <location>
        <begin position="179"/>
        <end position="201"/>
    </location>
</feature>
<feature type="compositionally biased region" description="Polar residues" evidence="1">
    <location>
        <begin position="413"/>
        <end position="437"/>
    </location>
</feature>
<reference evidence="3 4" key="2">
    <citation type="submission" date="2019-01" db="EMBL/GenBank/DDBJ databases">
        <title>The decoding of complex shrimp genome reveals the adaptation for benthos swimmer, frequently molting mechanism and breeding impact on genome.</title>
        <authorList>
            <person name="Sun Y."/>
            <person name="Gao Y."/>
            <person name="Yu Y."/>
        </authorList>
    </citation>
    <scope>NUCLEOTIDE SEQUENCE [LARGE SCALE GENOMIC DNA]</scope>
    <source>
        <tissue evidence="3">Muscle</tissue>
    </source>
</reference>
<organism evidence="3 4">
    <name type="scientific">Penaeus vannamei</name>
    <name type="common">Whiteleg shrimp</name>
    <name type="synonym">Litopenaeus vannamei</name>
    <dbReference type="NCBI Taxonomy" id="6689"/>
    <lineage>
        <taxon>Eukaryota</taxon>
        <taxon>Metazoa</taxon>
        <taxon>Ecdysozoa</taxon>
        <taxon>Arthropoda</taxon>
        <taxon>Crustacea</taxon>
        <taxon>Multicrustacea</taxon>
        <taxon>Malacostraca</taxon>
        <taxon>Eumalacostraca</taxon>
        <taxon>Eucarida</taxon>
        <taxon>Decapoda</taxon>
        <taxon>Dendrobranchiata</taxon>
        <taxon>Penaeoidea</taxon>
        <taxon>Penaeidae</taxon>
        <taxon>Penaeus</taxon>
    </lineage>
</organism>
<keyword evidence="4" id="KW-1185">Reference proteome</keyword>
<evidence type="ECO:0000256" key="2">
    <source>
        <dbReference type="SAM" id="Phobius"/>
    </source>
</evidence>
<name>A0A3R7LYT3_PENVA</name>
<comment type="caution">
    <text evidence="3">The sequence shown here is derived from an EMBL/GenBank/DDBJ whole genome shotgun (WGS) entry which is preliminary data.</text>
</comment>
<proteinExistence type="predicted"/>
<feature type="region of interest" description="Disordered" evidence="1">
    <location>
        <begin position="382"/>
        <end position="453"/>
    </location>
</feature>
<protein>
    <submittedName>
        <fullName evidence="3">Uncharacterized protein</fullName>
    </submittedName>
</protein>
<keyword evidence="2" id="KW-1133">Transmembrane helix</keyword>
<dbReference type="Proteomes" id="UP000283509">
    <property type="component" value="Unassembled WGS sequence"/>
</dbReference>
<evidence type="ECO:0000313" key="3">
    <source>
        <dbReference type="EMBL" id="ROT66936.1"/>
    </source>
</evidence>
<keyword evidence="2" id="KW-0472">Membrane</keyword>
<evidence type="ECO:0000256" key="1">
    <source>
        <dbReference type="SAM" id="MobiDB-lite"/>
    </source>
</evidence>
<feature type="compositionally biased region" description="Low complexity" evidence="1">
    <location>
        <begin position="323"/>
        <end position="334"/>
    </location>
</feature>
<reference evidence="3 4" key="1">
    <citation type="submission" date="2018-04" db="EMBL/GenBank/DDBJ databases">
        <authorList>
            <person name="Zhang X."/>
            <person name="Yuan J."/>
            <person name="Li F."/>
            <person name="Xiang J."/>
        </authorList>
    </citation>
    <scope>NUCLEOTIDE SEQUENCE [LARGE SCALE GENOMIC DNA]</scope>
    <source>
        <tissue evidence="3">Muscle</tissue>
    </source>
</reference>
<feature type="transmembrane region" description="Helical" evidence="2">
    <location>
        <begin position="20"/>
        <end position="38"/>
    </location>
</feature>
<dbReference type="EMBL" id="QCYY01002875">
    <property type="protein sequence ID" value="ROT66936.1"/>
    <property type="molecule type" value="Genomic_DNA"/>
</dbReference>
<feature type="compositionally biased region" description="Pro residues" evidence="1">
    <location>
        <begin position="310"/>
        <end position="322"/>
    </location>
</feature>
<feature type="transmembrane region" description="Helical" evidence="2">
    <location>
        <begin position="208"/>
        <end position="227"/>
    </location>
</feature>
<feature type="region of interest" description="Disordered" evidence="1">
    <location>
        <begin position="306"/>
        <end position="334"/>
    </location>
</feature>
<feature type="transmembrane region" description="Helical" evidence="2">
    <location>
        <begin position="134"/>
        <end position="159"/>
    </location>
</feature>